<dbReference type="AlphaFoldDB" id="A0A3P2A397"/>
<dbReference type="RefSeq" id="WP_124795657.1">
    <property type="nucleotide sequence ID" value="NZ_RQYC01000015.1"/>
</dbReference>
<comment type="caution">
    <text evidence="2">The sequence shown here is derived from an EMBL/GenBank/DDBJ whole genome shotgun (WGS) entry which is preliminary data.</text>
</comment>
<dbReference type="OrthoDB" id="3239452at2"/>
<evidence type="ECO:0000256" key="1">
    <source>
        <dbReference type="SAM" id="Coils"/>
    </source>
</evidence>
<reference evidence="2 3" key="1">
    <citation type="submission" date="2018-11" db="EMBL/GenBank/DDBJ databases">
        <title>Genomes From Bacteria Associated with the Canine Oral Cavity: a Test Case for Automated Genome-Based Taxonomic Assignment.</title>
        <authorList>
            <person name="Coil D.A."/>
            <person name="Jospin G."/>
            <person name="Darling A.E."/>
            <person name="Wallis C."/>
            <person name="Davis I.J."/>
            <person name="Harris S."/>
            <person name="Eisen J.A."/>
            <person name="Holcombe L.J."/>
            <person name="O'Flynn C."/>
        </authorList>
    </citation>
    <scope>NUCLEOTIDE SEQUENCE [LARGE SCALE GENOMIC DNA]</scope>
    <source>
        <strain evidence="2 3">COT-280</strain>
    </source>
</reference>
<keyword evidence="1" id="KW-0175">Coiled coil</keyword>
<dbReference type="Proteomes" id="UP000269923">
    <property type="component" value="Unassembled WGS sequence"/>
</dbReference>
<protein>
    <submittedName>
        <fullName evidence="2">ATPase</fullName>
    </submittedName>
</protein>
<dbReference type="EMBL" id="RQYC01000015">
    <property type="protein sequence ID" value="RRD89455.1"/>
    <property type="molecule type" value="Genomic_DNA"/>
</dbReference>
<proteinExistence type="predicted"/>
<gene>
    <name evidence="2" type="ORF">EII21_08675</name>
</gene>
<name>A0A3P2A397_9NEIS</name>
<feature type="coiled-coil region" evidence="1">
    <location>
        <begin position="471"/>
        <end position="505"/>
    </location>
</feature>
<accession>A0A3P2A397</accession>
<evidence type="ECO:0000313" key="2">
    <source>
        <dbReference type="EMBL" id="RRD89455.1"/>
    </source>
</evidence>
<organism evidence="2 3">
    <name type="scientific">Conchiformibius steedae</name>
    <dbReference type="NCBI Taxonomy" id="153493"/>
    <lineage>
        <taxon>Bacteria</taxon>
        <taxon>Pseudomonadati</taxon>
        <taxon>Pseudomonadota</taxon>
        <taxon>Betaproteobacteria</taxon>
        <taxon>Neisseriales</taxon>
        <taxon>Neisseriaceae</taxon>
        <taxon>Conchiformibius</taxon>
    </lineage>
</organism>
<evidence type="ECO:0000313" key="3">
    <source>
        <dbReference type="Proteomes" id="UP000269923"/>
    </source>
</evidence>
<sequence>MNPHTQSFDWTKELHQTMVHSLSTSFGLDFLLFEDRKGGDVDTVHKVREYQRDLQSQGQSDIHVSESIRQSLTTDGKNTQYYDSEAYHTDANYIQRGKQDKSKQAQGELYDAYRNRNFTADEKRQLDHIVSAYEIHHDAGRILADADGIALANQNSNLASTQAYINNRKSNQSISEFVEQLPAIKAQKRHQIEQQQAQLAAITDNTPQAQHEKRLLQEKIHKGQQHLAELESIDSQAMLAKDGTARKNINSQISWQYYSSSRFFNAAAQDMANKGLSMGMRQAFGLMLAEVWFELKEQIPQIYRKCRHHFQLGEFMRDIGQTLNNIWERVKARFKDMLTAFKDGAISGILSSISTIIWNAFQTIGGNAIKIIRETWNSLVRAVKLIFFNPDKLPLGDLMREVTRILGTAASIAVGTTVHSATAELLQSVPFDFIQDGLSAFVGALLSGVLTLGLGYALDHSAIMQKVWSFLNGLKSKYERASEYYQEINAELDRYLMELSRLEFNMNPAELQRFADDLTAATNEYERGQVLAAEVKRRNIELPFEPGNTDSVRAWLSKL</sequence>
<keyword evidence="3" id="KW-1185">Reference proteome</keyword>